<dbReference type="GO" id="GO:0003677">
    <property type="term" value="F:DNA binding"/>
    <property type="evidence" value="ECO:0007669"/>
    <property type="project" value="InterPro"/>
</dbReference>
<protein>
    <submittedName>
        <fullName evidence="3">ComEA protein</fullName>
    </submittedName>
    <submittedName>
        <fullName evidence="4">Competence protein ComEA helix-hairpin-helix repeat protein</fullName>
    </submittedName>
</protein>
<evidence type="ECO:0000313" key="5">
    <source>
        <dbReference type="Proteomes" id="UP000004671"/>
    </source>
</evidence>
<dbReference type="STRING" id="880073.Cabys_3673"/>
<dbReference type="InterPro" id="IPR010994">
    <property type="entry name" value="RuvA_2-like"/>
</dbReference>
<dbReference type="Proteomes" id="UP000004671">
    <property type="component" value="Chromosome"/>
</dbReference>
<dbReference type="EMBL" id="CM001402">
    <property type="protein sequence ID" value="EHO41054.1"/>
    <property type="molecule type" value="Genomic_DNA"/>
</dbReference>
<dbReference type="Gene3D" id="1.10.150.280">
    <property type="entry name" value="AF1531-like domain"/>
    <property type="match status" value="1"/>
</dbReference>
<dbReference type="HOGENOM" id="CLU_1700964_0_0_0"/>
<feature type="domain" description="Helix-hairpin-helix DNA-binding motif class 1" evidence="2">
    <location>
        <begin position="124"/>
        <end position="143"/>
    </location>
</feature>
<organism evidence="4 5">
    <name type="scientific">Caldithrix abyssi DSM 13497</name>
    <dbReference type="NCBI Taxonomy" id="880073"/>
    <lineage>
        <taxon>Bacteria</taxon>
        <taxon>Pseudomonadati</taxon>
        <taxon>Calditrichota</taxon>
        <taxon>Calditrichia</taxon>
        <taxon>Calditrichales</taxon>
        <taxon>Calditrichaceae</taxon>
        <taxon>Caldithrix</taxon>
    </lineage>
</organism>
<dbReference type="GO" id="GO:0015627">
    <property type="term" value="C:type II protein secretion system complex"/>
    <property type="evidence" value="ECO:0007669"/>
    <property type="project" value="TreeGrafter"/>
</dbReference>
<dbReference type="InParanoid" id="H1XPS8"/>
<evidence type="ECO:0000313" key="4">
    <source>
        <dbReference type="EMBL" id="EHO41054.1"/>
    </source>
</evidence>
<dbReference type="KEGG" id="caby:Cabys_3673"/>
<dbReference type="Pfam" id="PF12836">
    <property type="entry name" value="HHH_3"/>
    <property type="match status" value="1"/>
</dbReference>
<evidence type="ECO:0000313" key="6">
    <source>
        <dbReference type="Proteomes" id="UP000183868"/>
    </source>
</evidence>
<feature type="domain" description="Helix-hairpin-helix DNA-binding motif class 1" evidence="2">
    <location>
        <begin position="94"/>
        <end position="113"/>
    </location>
</feature>
<dbReference type="AlphaFoldDB" id="H1XPS8"/>
<dbReference type="eggNOG" id="COG1555">
    <property type="taxonomic scope" value="Bacteria"/>
</dbReference>
<accession>H1XPS8</accession>
<dbReference type="RefSeq" id="WP_006928146.1">
    <property type="nucleotide sequence ID" value="NZ_CM001402.1"/>
</dbReference>
<name>H1XPS8_CALAY</name>
<feature type="compositionally biased region" description="Polar residues" evidence="1">
    <location>
        <begin position="57"/>
        <end position="67"/>
    </location>
</feature>
<gene>
    <name evidence="3" type="primary">comEA</name>
    <name evidence="3" type="ORF">Cabys_3673</name>
    <name evidence="4" type="ORF">Calab_1433</name>
</gene>
<reference evidence="3 6" key="2">
    <citation type="submission" date="2016-11" db="EMBL/GenBank/DDBJ databases">
        <title>Genomic analysis of Caldithrix abyssi and proposal of a novel bacterial phylum Caldithrichaeota.</title>
        <authorList>
            <person name="Kublanov I."/>
            <person name="Sigalova O."/>
            <person name="Gavrilov S."/>
            <person name="Lebedinsky A."/>
            <person name="Ivanova N."/>
            <person name="Daum C."/>
            <person name="Reddy T."/>
            <person name="Klenk H.P."/>
            <person name="Goker M."/>
            <person name="Reva O."/>
            <person name="Miroshnichenko M."/>
            <person name="Kyprides N."/>
            <person name="Woyke T."/>
            <person name="Gelfand M."/>
        </authorList>
    </citation>
    <scope>NUCLEOTIDE SEQUENCE [LARGE SCALE GENOMIC DNA]</scope>
    <source>
        <strain evidence="3 6">LF13</strain>
    </source>
</reference>
<dbReference type="PaxDb" id="880073-Calab_1433"/>
<sequence length="154" mass="17229" precursor="true">MSLTPAERRALLMVALVFAISAFIQWVRPHKVTTKQFDYTLQDSLFRALSADTLQKTTSVPQAQTAPKRNVKSTKKKKEVLKPKSIDINTANASTLIKLPRIGPKTAQAIIDYRTEHGPFKSIEELDEVKGIGPKTIERLRPFIIITMPDSTGK</sequence>
<dbReference type="PANTHER" id="PTHR21180:SF32">
    <property type="entry name" value="ENDONUCLEASE_EXONUCLEASE_PHOSPHATASE FAMILY DOMAIN-CONTAINING PROTEIN 1"/>
    <property type="match status" value="1"/>
</dbReference>
<dbReference type="InterPro" id="IPR004509">
    <property type="entry name" value="Competence_ComEA_HhH"/>
</dbReference>
<dbReference type="Proteomes" id="UP000183868">
    <property type="component" value="Chromosome"/>
</dbReference>
<evidence type="ECO:0000313" key="3">
    <source>
        <dbReference type="EMBL" id="APF20419.1"/>
    </source>
</evidence>
<keyword evidence="5" id="KW-1185">Reference proteome</keyword>
<dbReference type="InterPro" id="IPR051675">
    <property type="entry name" value="Endo/Exo/Phosphatase_dom_1"/>
</dbReference>
<feature type="region of interest" description="Disordered" evidence="1">
    <location>
        <begin position="57"/>
        <end position="76"/>
    </location>
</feature>
<dbReference type="OrthoDB" id="9790239at2"/>
<evidence type="ECO:0000256" key="1">
    <source>
        <dbReference type="SAM" id="MobiDB-lite"/>
    </source>
</evidence>
<dbReference type="GO" id="GO:0015628">
    <property type="term" value="P:protein secretion by the type II secretion system"/>
    <property type="evidence" value="ECO:0007669"/>
    <property type="project" value="TreeGrafter"/>
</dbReference>
<proteinExistence type="predicted"/>
<dbReference type="SMART" id="SM00278">
    <property type="entry name" value="HhH1"/>
    <property type="match status" value="2"/>
</dbReference>
<dbReference type="EMBL" id="CP018099">
    <property type="protein sequence ID" value="APF20419.1"/>
    <property type="molecule type" value="Genomic_DNA"/>
</dbReference>
<evidence type="ECO:0000259" key="2">
    <source>
        <dbReference type="SMART" id="SM00278"/>
    </source>
</evidence>
<dbReference type="InterPro" id="IPR003583">
    <property type="entry name" value="Hlx-hairpin-Hlx_DNA-bd_motif"/>
</dbReference>
<dbReference type="SUPFAM" id="SSF47781">
    <property type="entry name" value="RuvA domain 2-like"/>
    <property type="match status" value="1"/>
</dbReference>
<dbReference type="FunCoup" id="H1XPS8">
    <property type="interactions" value="22"/>
</dbReference>
<dbReference type="GO" id="GO:0006281">
    <property type="term" value="P:DNA repair"/>
    <property type="evidence" value="ECO:0007669"/>
    <property type="project" value="InterPro"/>
</dbReference>
<reference evidence="4 5" key="1">
    <citation type="submission" date="2011-09" db="EMBL/GenBank/DDBJ databases">
        <title>The permanent draft genome of Caldithrix abyssi DSM 13497.</title>
        <authorList>
            <consortium name="US DOE Joint Genome Institute (JGI-PGF)"/>
            <person name="Lucas S."/>
            <person name="Han J."/>
            <person name="Lapidus A."/>
            <person name="Bruce D."/>
            <person name="Goodwin L."/>
            <person name="Pitluck S."/>
            <person name="Peters L."/>
            <person name="Kyrpides N."/>
            <person name="Mavromatis K."/>
            <person name="Ivanova N."/>
            <person name="Mikhailova N."/>
            <person name="Chertkov O."/>
            <person name="Detter J.C."/>
            <person name="Tapia R."/>
            <person name="Han C."/>
            <person name="Land M."/>
            <person name="Hauser L."/>
            <person name="Markowitz V."/>
            <person name="Cheng J.-F."/>
            <person name="Hugenholtz P."/>
            <person name="Woyke T."/>
            <person name="Wu D."/>
            <person name="Spring S."/>
            <person name="Brambilla E."/>
            <person name="Klenk H.-P."/>
            <person name="Eisen J.A."/>
        </authorList>
    </citation>
    <scope>NUCLEOTIDE SEQUENCE [LARGE SCALE GENOMIC DNA]</scope>
    <source>
        <strain evidence="4 5">DSM 13497</strain>
    </source>
</reference>
<dbReference type="NCBIfam" id="TIGR00426">
    <property type="entry name" value="competence protein ComEA helix-hairpin-helix repeat region"/>
    <property type="match status" value="1"/>
</dbReference>
<dbReference type="PANTHER" id="PTHR21180">
    <property type="entry name" value="ENDONUCLEASE/EXONUCLEASE/PHOSPHATASE FAMILY DOMAIN-CONTAINING PROTEIN 1"/>
    <property type="match status" value="1"/>
</dbReference>